<accession>A0A939BFD5</accession>
<evidence type="ECO:0000313" key="1">
    <source>
        <dbReference type="EMBL" id="MBM6921972.1"/>
    </source>
</evidence>
<dbReference type="Proteomes" id="UP000774750">
    <property type="component" value="Unassembled WGS sequence"/>
</dbReference>
<gene>
    <name evidence="1" type="ORF">H6A12_12565</name>
</gene>
<comment type="caution">
    <text evidence="1">The sequence shown here is derived from an EMBL/GenBank/DDBJ whole genome shotgun (WGS) entry which is preliminary data.</text>
</comment>
<reference evidence="1" key="2">
    <citation type="journal article" date="2021" name="Sci. Rep.">
        <title>The distribution of antibiotic resistance genes in chicken gut microbiota commensals.</title>
        <authorList>
            <person name="Juricova H."/>
            <person name="Matiasovicova J."/>
            <person name="Kubasova T."/>
            <person name="Cejkova D."/>
            <person name="Rychlik I."/>
        </authorList>
    </citation>
    <scope>NUCLEOTIDE SEQUENCE</scope>
    <source>
        <strain evidence="1">An559</strain>
    </source>
</reference>
<sequence length="472" mass="52801">MQKPYLSSTQKTRNMIAGFGGINHNLVIDENEFYDQKNMTADFYPVLSPRRKRGIIRTFADPHILYTKDKLAWVDGTKFYYNGAYVGEVEASDKQMCKIGALLVIFPDKKVYNTEDGTFEDLEATFETVADVSYTLCSADGTAYEDYTVGITAPDTPSPGQLWLDTSQSPAVLKQYSETYTAWTAIPSTYVKIASENIGKLFSKYDGVRISGSTDEQFNTNMVIQERGDGYIIVIGIINAPFNQPADSGHVTVKRIVPDMDFVTEQENRIWGCSSKNHEIYCCKLGDPKNWNCFMGLSSDSYAATIGSDGDFTGAISHLGYVLFLKEDIIHKVYGTRPANFQISDVYARGVQKGSERSLVIVNETLFYLSRNGVCAYDGSLPVTISQKLGTAFWSDAVGGTVGSKYYISMNDGNKWSVYAFDTEMNVWTKEDDVHAKWFSRVGNELYFVDDKNRLCSVNGTTALYNLFCSFF</sequence>
<protein>
    <submittedName>
        <fullName evidence="1">Uncharacterized protein</fullName>
    </submittedName>
</protein>
<name>A0A939BFD5_9FIRM</name>
<dbReference type="EMBL" id="JACJKY010000036">
    <property type="protein sequence ID" value="MBM6921972.1"/>
    <property type="molecule type" value="Genomic_DNA"/>
</dbReference>
<evidence type="ECO:0000313" key="2">
    <source>
        <dbReference type="Proteomes" id="UP000774750"/>
    </source>
</evidence>
<reference evidence="1" key="1">
    <citation type="submission" date="2020-08" db="EMBL/GenBank/DDBJ databases">
        <authorList>
            <person name="Cejkova D."/>
            <person name="Kubasova T."/>
            <person name="Jahodarova E."/>
            <person name="Rychlik I."/>
        </authorList>
    </citation>
    <scope>NUCLEOTIDE SEQUENCE</scope>
    <source>
        <strain evidence="1">An559</strain>
    </source>
</reference>
<dbReference type="RefSeq" id="WP_204448374.1">
    <property type="nucleotide sequence ID" value="NZ_JACJKY010000036.1"/>
</dbReference>
<organism evidence="1 2">
    <name type="scientific">Merdimmobilis hominis</name>
    <dbReference type="NCBI Taxonomy" id="2897707"/>
    <lineage>
        <taxon>Bacteria</taxon>
        <taxon>Bacillati</taxon>
        <taxon>Bacillota</taxon>
        <taxon>Clostridia</taxon>
        <taxon>Eubacteriales</taxon>
        <taxon>Oscillospiraceae</taxon>
        <taxon>Merdimmobilis</taxon>
    </lineage>
</organism>
<proteinExistence type="predicted"/>
<keyword evidence="2" id="KW-1185">Reference proteome</keyword>
<dbReference type="AlphaFoldDB" id="A0A939BFD5"/>